<sequence>MANPLSDAPTPKSSASGAMMNPMAGMPGGDALAHLFSPQYYALLQQQQQQQQQHQLQQKQARPHPPHMPIPMAGAHPHPQFAINPTGFAAPPSSNGTGTTNAPSNSGESSLPTNPANATNQHLGGPAGAPFMPVMTPHGLVHPSMAQQYTMFHLQQQQQQHQQQQHPSQILYANAMGGFNPAMAMEGMPTMNVGPAGHQPQGPPNPPPSTTTPGNAHNSAQNNPNPDHLTSSGYDPNMLHNYSMGQSVQQSRYMM</sequence>
<feature type="compositionally biased region" description="Polar residues" evidence="1">
    <location>
        <begin position="243"/>
        <end position="255"/>
    </location>
</feature>
<feature type="compositionally biased region" description="Low complexity" evidence="1">
    <location>
        <begin position="45"/>
        <end position="60"/>
    </location>
</feature>
<comment type="caution">
    <text evidence="2">The sequence shown here is derived from an EMBL/GenBank/DDBJ whole genome shotgun (WGS) entry which is preliminary data.</text>
</comment>
<feature type="region of interest" description="Disordered" evidence="1">
    <location>
        <begin position="1"/>
        <end position="22"/>
    </location>
</feature>
<accession>A0A9W8B036</accession>
<protein>
    <submittedName>
        <fullName evidence="2">Uncharacterized protein</fullName>
    </submittedName>
</protein>
<keyword evidence="3" id="KW-1185">Reference proteome</keyword>
<reference evidence="2" key="1">
    <citation type="submission" date="2022-07" db="EMBL/GenBank/DDBJ databases">
        <title>Phylogenomic reconstructions and comparative analyses of Kickxellomycotina fungi.</title>
        <authorList>
            <person name="Reynolds N.K."/>
            <person name="Stajich J.E."/>
            <person name="Barry K."/>
            <person name="Grigoriev I.V."/>
            <person name="Crous P."/>
            <person name="Smith M.E."/>
        </authorList>
    </citation>
    <scope>NUCLEOTIDE SEQUENCE</scope>
    <source>
        <strain evidence="2">RSA 567</strain>
    </source>
</reference>
<dbReference type="EMBL" id="JANBQB010002040">
    <property type="protein sequence ID" value="KAJ1968852.1"/>
    <property type="molecule type" value="Genomic_DNA"/>
</dbReference>
<feature type="compositionally biased region" description="Pro residues" evidence="1">
    <location>
        <begin position="201"/>
        <end position="210"/>
    </location>
</feature>
<proteinExistence type="predicted"/>
<evidence type="ECO:0000313" key="3">
    <source>
        <dbReference type="Proteomes" id="UP001151582"/>
    </source>
</evidence>
<feature type="compositionally biased region" description="Polar residues" evidence="1">
    <location>
        <begin position="92"/>
        <end position="122"/>
    </location>
</feature>
<name>A0A9W8B036_9FUNG</name>
<gene>
    <name evidence="2" type="ORF">H4R34_006225</name>
</gene>
<evidence type="ECO:0000313" key="2">
    <source>
        <dbReference type="EMBL" id="KAJ1968852.1"/>
    </source>
</evidence>
<feature type="region of interest" description="Disordered" evidence="1">
    <location>
        <begin position="183"/>
        <end position="255"/>
    </location>
</feature>
<dbReference type="AlphaFoldDB" id="A0A9W8B036"/>
<feature type="compositionally biased region" description="Polar residues" evidence="1">
    <location>
        <begin position="217"/>
        <end position="234"/>
    </location>
</feature>
<organism evidence="2 3">
    <name type="scientific">Dimargaris verticillata</name>
    <dbReference type="NCBI Taxonomy" id="2761393"/>
    <lineage>
        <taxon>Eukaryota</taxon>
        <taxon>Fungi</taxon>
        <taxon>Fungi incertae sedis</taxon>
        <taxon>Zoopagomycota</taxon>
        <taxon>Kickxellomycotina</taxon>
        <taxon>Dimargaritomycetes</taxon>
        <taxon>Dimargaritales</taxon>
        <taxon>Dimargaritaceae</taxon>
        <taxon>Dimargaris</taxon>
    </lineage>
</organism>
<feature type="region of interest" description="Disordered" evidence="1">
    <location>
        <begin position="45"/>
        <end position="129"/>
    </location>
</feature>
<feature type="compositionally biased region" description="Low complexity" evidence="1">
    <location>
        <begin position="13"/>
        <end position="22"/>
    </location>
</feature>
<dbReference type="Proteomes" id="UP001151582">
    <property type="component" value="Unassembled WGS sequence"/>
</dbReference>
<evidence type="ECO:0000256" key="1">
    <source>
        <dbReference type="SAM" id="MobiDB-lite"/>
    </source>
</evidence>